<dbReference type="EMBL" id="UINC01121410">
    <property type="protein sequence ID" value="SVC96553.1"/>
    <property type="molecule type" value="Genomic_DNA"/>
</dbReference>
<dbReference type="Pfam" id="PF00300">
    <property type="entry name" value="His_Phos_1"/>
    <property type="match status" value="1"/>
</dbReference>
<feature type="non-terminal residue" evidence="1">
    <location>
        <position position="1"/>
    </location>
</feature>
<dbReference type="SMART" id="SM00855">
    <property type="entry name" value="PGAM"/>
    <property type="match status" value="1"/>
</dbReference>
<dbReference type="Gene3D" id="3.40.50.1240">
    <property type="entry name" value="Phosphoglycerate mutase-like"/>
    <property type="match status" value="1"/>
</dbReference>
<dbReference type="InterPro" id="IPR050275">
    <property type="entry name" value="PGM_Phosphatase"/>
</dbReference>
<accession>A0A382RFU3</accession>
<dbReference type="CDD" id="cd07067">
    <property type="entry name" value="HP_PGM_like"/>
    <property type="match status" value="1"/>
</dbReference>
<gene>
    <name evidence="1" type="ORF">METZ01_LOCUS349407</name>
</gene>
<dbReference type="GO" id="GO:0016791">
    <property type="term" value="F:phosphatase activity"/>
    <property type="evidence" value="ECO:0007669"/>
    <property type="project" value="TreeGrafter"/>
</dbReference>
<sequence>RHAQTSWNIEGRFQGSSDVPLDDIGQKQATHMAHAAAHFPLAHLYHSPLCRATETARTISTFLAIPMSPQDALKELNLGDLDGMTSPQATKQFPKIICQWGRDPSLVTMPNGESLGQLQSRVSLALDYLLKEHVFSLDNQAIMVVSHNFAIISFLCYILNIPLSRFHQFQVDLGSFTIIESRNGHWRLISSNNTAHLSNNELV</sequence>
<dbReference type="GO" id="GO:0005737">
    <property type="term" value="C:cytoplasm"/>
    <property type="evidence" value="ECO:0007669"/>
    <property type="project" value="TreeGrafter"/>
</dbReference>
<dbReference type="InterPro" id="IPR029033">
    <property type="entry name" value="His_PPase_superfam"/>
</dbReference>
<dbReference type="PIRSF" id="PIRSF000709">
    <property type="entry name" value="6PFK_2-Ptase"/>
    <property type="match status" value="1"/>
</dbReference>
<evidence type="ECO:0008006" key="2">
    <source>
        <dbReference type="Google" id="ProtNLM"/>
    </source>
</evidence>
<proteinExistence type="predicted"/>
<name>A0A382RFU3_9ZZZZ</name>
<dbReference type="SUPFAM" id="SSF53254">
    <property type="entry name" value="Phosphoglycerate mutase-like"/>
    <property type="match status" value="1"/>
</dbReference>
<dbReference type="AlphaFoldDB" id="A0A382RFU3"/>
<reference evidence="1" key="1">
    <citation type="submission" date="2018-05" db="EMBL/GenBank/DDBJ databases">
        <authorList>
            <person name="Lanie J.A."/>
            <person name="Ng W.-L."/>
            <person name="Kazmierczak K.M."/>
            <person name="Andrzejewski T.M."/>
            <person name="Davidsen T.M."/>
            <person name="Wayne K.J."/>
            <person name="Tettelin H."/>
            <person name="Glass J.I."/>
            <person name="Rusch D."/>
            <person name="Podicherti R."/>
            <person name="Tsui H.-C.T."/>
            <person name="Winkler M.E."/>
        </authorList>
    </citation>
    <scope>NUCLEOTIDE SEQUENCE</scope>
</reference>
<protein>
    <recommendedName>
        <fullName evidence="2">Histidine phosphatase family protein</fullName>
    </recommendedName>
</protein>
<organism evidence="1">
    <name type="scientific">marine metagenome</name>
    <dbReference type="NCBI Taxonomy" id="408172"/>
    <lineage>
        <taxon>unclassified sequences</taxon>
        <taxon>metagenomes</taxon>
        <taxon>ecological metagenomes</taxon>
    </lineage>
</organism>
<dbReference type="InterPro" id="IPR013078">
    <property type="entry name" value="His_Pase_superF_clade-1"/>
</dbReference>
<dbReference type="PANTHER" id="PTHR48100">
    <property type="entry name" value="BROAD-SPECIFICITY PHOSPHATASE YOR283W-RELATED"/>
    <property type="match status" value="1"/>
</dbReference>
<evidence type="ECO:0000313" key="1">
    <source>
        <dbReference type="EMBL" id="SVC96553.1"/>
    </source>
</evidence>
<dbReference type="PANTHER" id="PTHR48100:SF1">
    <property type="entry name" value="HISTIDINE PHOSPHATASE FAMILY PROTEIN-RELATED"/>
    <property type="match status" value="1"/>
</dbReference>